<evidence type="ECO:0000313" key="2">
    <source>
        <dbReference type="Proteomes" id="UP001341840"/>
    </source>
</evidence>
<evidence type="ECO:0000313" key="1">
    <source>
        <dbReference type="EMBL" id="MED6113615.1"/>
    </source>
</evidence>
<protein>
    <submittedName>
        <fullName evidence="1">Uncharacterized protein</fullName>
    </submittedName>
</protein>
<gene>
    <name evidence="1" type="ORF">PIB30_072509</name>
</gene>
<organism evidence="1 2">
    <name type="scientific">Stylosanthes scabra</name>
    <dbReference type="NCBI Taxonomy" id="79078"/>
    <lineage>
        <taxon>Eukaryota</taxon>
        <taxon>Viridiplantae</taxon>
        <taxon>Streptophyta</taxon>
        <taxon>Embryophyta</taxon>
        <taxon>Tracheophyta</taxon>
        <taxon>Spermatophyta</taxon>
        <taxon>Magnoliopsida</taxon>
        <taxon>eudicotyledons</taxon>
        <taxon>Gunneridae</taxon>
        <taxon>Pentapetalae</taxon>
        <taxon>rosids</taxon>
        <taxon>fabids</taxon>
        <taxon>Fabales</taxon>
        <taxon>Fabaceae</taxon>
        <taxon>Papilionoideae</taxon>
        <taxon>50 kb inversion clade</taxon>
        <taxon>dalbergioids sensu lato</taxon>
        <taxon>Dalbergieae</taxon>
        <taxon>Pterocarpus clade</taxon>
        <taxon>Stylosanthes</taxon>
    </lineage>
</organism>
<proteinExistence type="predicted"/>
<keyword evidence="2" id="KW-1185">Reference proteome</keyword>
<sequence length="94" mass="10711">CIAWSVYLGFTDRSSDQLDMRMIGQHMRGLVFVPIHDRYEPRRVVQFLLGYGTTWMTGRKPPRRGVDCVAKKGTRGGLALHLMRVLLVPVVVRA</sequence>
<dbReference type="Proteomes" id="UP001341840">
    <property type="component" value="Unassembled WGS sequence"/>
</dbReference>
<feature type="non-terminal residue" evidence="1">
    <location>
        <position position="94"/>
    </location>
</feature>
<name>A0ABU6QPM6_9FABA</name>
<reference evidence="1 2" key="1">
    <citation type="journal article" date="2023" name="Plants (Basel)">
        <title>Bridging the Gap: Combining Genomics and Transcriptomics Approaches to Understand Stylosanthes scabra, an Orphan Legume from the Brazilian Caatinga.</title>
        <authorList>
            <person name="Ferreira-Neto J.R.C."/>
            <person name="da Silva M.D."/>
            <person name="Binneck E."/>
            <person name="de Melo N.F."/>
            <person name="da Silva R.H."/>
            <person name="de Melo A.L.T.M."/>
            <person name="Pandolfi V."/>
            <person name="Bustamante F.O."/>
            <person name="Brasileiro-Vidal A.C."/>
            <person name="Benko-Iseppon A.M."/>
        </authorList>
    </citation>
    <scope>NUCLEOTIDE SEQUENCE [LARGE SCALE GENOMIC DNA]</scope>
    <source>
        <tissue evidence="1">Leaves</tissue>
    </source>
</reference>
<comment type="caution">
    <text evidence="1">The sequence shown here is derived from an EMBL/GenBank/DDBJ whole genome shotgun (WGS) entry which is preliminary data.</text>
</comment>
<accession>A0ABU6QPM6</accession>
<dbReference type="EMBL" id="JASCZI010000860">
    <property type="protein sequence ID" value="MED6113615.1"/>
    <property type="molecule type" value="Genomic_DNA"/>
</dbReference>
<feature type="non-terminal residue" evidence="1">
    <location>
        <position position="1"/>
    </location>
</feature>